<sequence>MASKGESIVMGKQVEQIALKEWAVSLQALMEGDLIMIMRKGGIEEETKDFQLMDNRFYLMPAYEHQKEHLLKPQYRHKLAETLADWTPNMETIRLQGYAEVVDDIEIYDSDRLDKLRECHIWEDTFAEERLRWKRKNPLHLLILRVFRLQDEIEIPMRSAYNGCKSWVRLEDGAPFREMTPVLTDEQFNRMREKMIALLS</sequence>
<reference evidence="2" key="1">
    <citation type="journal article" date="2019" name="Int. J. Syst. Evol. Microbiol.">
        <title>The Global Catalogue of Microorganisms (GCM) 10K type strain sequencing project: providing services to taxonomists for standard genome sequencing and annotation.</title>
        <authorList>
            <consortium name="The Broad Institute Genomics Platform"/>
            <consortium name="The Broad Institute Genome Sequencing Center for Infectious Disease"/>
            <person name="Wu L."/>
            <person name="Ma J."/>
        </authorList>
    </citation>
    <scope>NUCLEOTIDE SEQUENCE [LARGE SCALE GENOMIC DNA]</scope>
    <source>
        <strain evidence="2">CCUG 59129</strain>
    </source>
</reference>
<evidence type="ECO:0000313" key="1">
    <source>
        <dbReference type="EMBL" id="MFD0958284.1"/>
    </source>
</evidence>
<proteinExistence type="predicted"/>
<comment type="caution">
    <text evidence="1">The sequence shown here is derived from an EMBL/GenBank/DDBJ whole genome shotgun (WGS) entry which is preliminary data.</text>
</comment>
<accession>A0ABW3HL92</accession>
<keyword evidence="2" id="KW-1185">Reference proteome</keyword>
<dbReference type="Proteomes" id="UP001596989">
    <property type="component" value="Unassembled WGS sequence"/>
</dbReference>
<dbReference type="Pfam" id="PF08819">
    <property type="entry name" value="DUF1802"/>
    <property type="match status" value="1"/>
</dbReference>
<dbReference type="RefSeq" id="WP_377562002.1">
    <property type="nucleotide sequence ID" value="NZ_JBHTJZ010000005.1"/>
</dbReference>
<dbReference type="InterPro" id="IPR014923">
    <property type="entry name" value="DUF1802"/>
</dbReference>
<gene>
    <name evidence="1" type="ORF">ACFQ2I_02690</name>
</gene>
<name>A0ABW3HL92_9BACL</name>
<evidence type="ECO:0000313" key="2">
    <source>
        <dbReference type="Proteomes" id="UP001596989"/>
    </source>
</evidence>
<organism evidence="1 2">
    <name type="scientific">Paenibacillus chungangensis</name>
    <dbReference type="NCBI Taxonomy" id="696535"/>
    <lineage>
        <taxon>Bacteria</taxon>
        <taxon>Bacillati</taxon>
        <taxon>Bacillota</taxon>
        <taxon>Bacilli</taxon>
        <taxon>Bacillales</taxon>
        <taxon>Paenibacillaceae</taxon>
        <taxon>Paenibacillus</taxon>
    </lineage>
</organism>
<protein>
    <submittedName>
        <fullName evidence="1">DUF1802 family protein</fullName>
    </submittedName>
</protein>
<dbReference type="EMBL" id="JBHTJZ010000005">
    <property type="protein sequence ID" value="MFD0958284.1"/>
    <property type="molecule type" value="Genomic_DNA"/>
</dbReference>